<name>A0A914GXW1_GLORO</name>
<dbReference type="WBParaSite" id="Gr19_v10_g12154.t1">
    <property type="protein sequence ID" value="Gr19_v10_g12154.t1"/>
    <property type="gene ID" value="Gr19_v10_g12154"/>
</dbReference>
<reference evidence="2" key="1">
    <citation type="submission" date="2022-11" db="UniProtKB">
        <authorList>
            <consortium name="WormBaseParasite"/>
        </authorList>
    </citation>
    <scope>IDENTIFICATION</scope>
</reference>
<dbReference type="AlphaFoldDB" id="A0A914GXW1"/>
<proteinExistence type="predicted"/>
<sequence>MAEHHPTPPASSASSAASFTDFDYHGNHTHTLAELINAIEADTNANVVTLSSGLRTHLLIYLRDAQPPVVDVNLMVDEAVKVCEAAAVIEATHKTMLNIQQGRRRVNPKCAYRVDQTIHFHAGCTDNKCHEVSWTP</sequence>
<dbReference type="Proteomes" id="UP000887572">
    <property type="component" value="Unplaced"/>
</dbReference>
<keyword evidence="1" id="KW-1185">Reference proteome</keyword>
<evidence type="ECO:0000313" key="1">
    <source>
        <dbReference type="Proteomes" id="UP000887572"/>
    </source>
</evidence>
<protein>
    <submittedName>
        <fullName evidence="2">Uncharacterized protein</fullName>
    </submittedName>
</protein>
<organism evidence="1 2">
    <name type="scientific">Globodera rostochiensis</name>
    <name type="common">Golden nematode worm</name>
    <name type="synonym">Heterodera rostochiensis</name>
    <dbReference type="NCBI Taxonomy" id="31243"/>
    <lineage>
        <taxon>Eukaryota</taxon>
        <taxon>Metazoa</taxon>
        <taxon>Ecdysozoa</taxon>
        <taxon>Nematoda</taxon>
        <taxon>Chromadorea</taxon>
        <taxon>Rhabditida</taxon>
        <taxon>Tylenchina</taxon>
        <taxon>Tylenchomorpha</taxon>
        <taxon>Tylenchoidea</taxon>
        <taxon>Heteroderidae</taxon>
        <taxon>Heteroderinae</taxon>
        <taxon>Globodera</taxon>
    </lineage>
</organism>
<evidence type="ECO:0000313" key="2">
    <source>
        <dbReference type="WBParaSite" id="Gr19_v10_g12154.t1"/>
    </source>
</evidence>
<accession>A0A914GXW1</accession>